<name>A0A674ITX3_9SAUR</name>
<reference evidence="1" key="1">
    <citation type="submission" date="2025-08" db="UniProtKB">
        <authorList>
            <consortium name="Ensembl"/>
        </authorList>
    </citation>
    <scope>IDENTIFICATION</scope>
</reference>
<proteinExistence type="predicted"/>
<dbReference type="InParanoid" id="A0A674ITX3"/>
<dbReference type="AlphaFoldDB" id="A0A674ITX3"/>
<evidence type="ECO:0000313" key="2">
    <source>
        <dbReference type="Proteomes" id="UP000472274"/>
    </source>
</evidence>
<protein>
    <submittedName>
        <fullName evidence="1">Uncharacterized protein</fullName>
    </submittedName>
</protein>
<dbReference type="Ensembl" id="ENSTMTT00000013419.1">
    <property type="protein sequence ID" value="ENSTMTP00000012971.1"/>
    <property type="gene ID" value="ENSTMTG00000009388.1"/>
</dbReference>
<organism evidence="1 2">
    <name type="scientific">Terrapene triunguis</name>
    <name type="common">Three-toed box turtle</name>
    <dbReference type="NCBI Taxonomy" id="2587831"/>
    <lineage>
        <taxon>Eukaryota</taxon>
        <taxon>Metazoa</taxon>
        <taxon>Chordata</taxon>
        <taxon>Craniata</taxon>
        <taxon>Vertebrata</taxon>
        <taxon>Euteleostomi</taxon>
        <taxon>Archelosauria</taxon>
        <taxon>Testudinata</taxon>
        <taxon>Testudines</taxon>
        <taxon>Cryptodira</taxon>
        <taxon>Durocryptodira</taxon>
        <taxon>Testudinoidea</taxon>
        <taxon>Emydidae</taxon>
        <taxon>Terrapene</taxon>
    </lineage>
</organism>
<keyword evidence="2" id="KW-1185">Reference proteome</keyword>
<dbReference type="Proteomes" id="UP000472274">
    <property type="component" value="Unplaced"/>
</dbReference>
<evidence type="ECO:0000313" key="1">
    <source>
        <dbReference type="Ensembl" id="ENSTMTP00000012971.1"/>
    </source>
</evidence>
<reference evidence="1" key="2">
    <citation type="submission" date="2025-09" db="UniProtKB">
        <authorList>
            <consortium name="Ensembl"/>
        </authorList>
    </citation>
    <scope>IDENTIFICATION</scope>
</reference>
<accession>A0A674ITX3</accession>
<sequence>RGIVKMKGLTQKNKNIFNCDCYNGRKPVITCTKPWTVFNSLMLNTVNKAFINTLVLVQPEISPFSKHNWCLESIMQLSEGVAVHKAPTAHQLPF</sequence>